<dbReference type="STRING" id="386301.SAMN05216282_11824"/>
<sequence>MPITADYGSFTDARLHLKDVLDATEQGRIVTVLRDAHLSAVMPAEKLRGYFHRTVLPRVKVYREDGRTIALMQDRPFVSEGEDISGALADLALSLREYADDWEDRLQGAPNHTANWALVQLIKLSDEDQLLDWLECGGE</sequence>
<evidence type="ECO:0000313" key="2">
    <source>
        <dbReference type="Proteomes" id="UP000198701"/>
    </source>
</evidence>
<proteinExistence type="predicted"/>
<dbReference type="Gene3D" id="3.30.160.620">
    <property type="match status" value="1"/>
</dbReference>
<organism evidence="1 2">
    <name type="scientific">Cryobacterium psychrotolerans</name>
    <dbReference type="NCBI Taxonomy" id="386301"/>
    <lineage>
        <taxon>Bacteria</taxon>
        <taxon>Bacillati</taxon>
        <taxon>Actinomycetota</taxon>
        <taxon>Actinomycetes</taxon>
        <taxon>Micrococcales</taxon>
        <taxon>Microbacteriaceae</taxon>
        <taxon>Cryobacterium</taxon>
    </lineage>
</organism>
<reference evidence="1 2" key="1">
    <citation type="submission" date="2016-10" db="EMBL/GenBank/DDBJ databases">
        <authorList>
            <person name="de Groot N.N."/>
        </authorList>
    </citation>
    <scope>NUCLEOTIDE SEQUENCE [LARGE SCALE GENOMIC DNA]</scope>
    <source>
        <strain evidence="1 2">CGMCC 1.5382</strain>
    </source>
</reference>
<dbReference type="RefSeq" id="WP_092324467.1">
    <property type="nucleotide sequence ID" value="NZ_FNFU01000018.1"/>
</dbReference>
<dbReference type="OrthoDB" id="3384455at2"/>
<dbReference type="EMBL" id="FNFU01000018">
    <property type="protein sequence ID" value="SDK91972.1"/>
    <property type="molecule type" value="Genomic_DNA"/>
</dbReference>
<dbReference type="Gene3D" id="3.40.1620.10">
    <property type="entry name" value="YefM-like domain"/>
    <property type="match status" value="1"/>
</dbReference>
<dbReference type="Proteomes" id="UP000198701">
    <property type="component" value="Unassembled WGS sequence"/>
</dbReference>
<keyword evidence="2" id="KW-1185">Reference proteome</keyword>
<gene>
    <name evidence="1" type="ORF">SAMN05216282_11824</name>
</gene>
<protein>
    <submittedName>
        <fullName evidence="1">Uncharacterized protein</fullName>
    </submittedName>
</protein>
<accession>A0A1G9FUF6</accession>
<name>A0A1G9FUF6_9MICO</name>
<dbReference type="AlphaFoldDB" id="A0A1G9FUF6"/>
<evidence type="ECO:0000313" key="1">
    <source>
        <dbReference type="EMBL" id="SDK91972.1"/>
    </source>
</evidence>